<dbReference type="STRING" id="70415.A0A5S6QE91"/>
<dbReference type="WBParaSite" id="TMUE_1000005237.1">
    <property type="protein sequence ID" value="TMUE_1000005237.1"/>
    <property type="gene ID" value="WBGene00289301"/>
</dbReference>
<feature type="region of interest" description="Disordered" evidence="6">
    <location>
        <begin position="274"/>
        <end position="304"/>
    </location>
</feature>
<evidence type="ECO:0000256" key="1">
    <source>
        <dbReference type="ARBA" id="ARBA00002000"/>
    </source>
</evidence>
<dbReference type="InterPro" id="IPR029055">
    <property type="entry name" value="Ntn_hydrolases_N"/>
</dbReference>
<dbReference type="InterPro" id="IPR001353">
    <property type="entry name" value="Proteasome_sua/b"/>
</dbReference>
<dbReference type="CDD" id="cd03752">
    <property type="entry name" value="proteasome_alpha_type_4"/>
    <property type="match status" value="1"/>
</dbReference>
<evidence type="ECO:0000313" key="9">
    <source>
        <dbReference type="WBParaSite" id="TMUE_1000005237.1"/>
    </source>
</evidence>
<dbReference type="InterPro" id="IPR050115">
    <property type="entry name" value="Proteasome_alpha"/>
</dbReference>
<dbReference type="FunFam" id="3.60.20.10:FF:000031">
    <property type="entry name" value="Proteasome subunit alpha type"/>
    <property type="match status" value="1"/>
</dbReference>
<sequence>MMETAETSMGSIVPVFILPRVTNSLFNAYSGGATSFPRTCGSGTKIMSRRYDSRTTIFSPEGRLYQVEYAMEAINHAGTCLGIVTKQGVVLVAENRNTNKLLDDEVMLEKIYKLNEDIICSVAGITADANVLVMLLRQYAQKFLLQYGEKIAVEQLVENVCDYKQAYTQYGGKRPYGVSLLYVGWDAHYGFQLYQSDPSGNYGGWKATCIGNNYQAAIALLQQEYDYEKINLDEALMLAMLVLERTTEGKVTPEKVEIAIMTREKNMTKVQIMSKEDRQKLITEHEKRESEREMQEKRKAEAKQ</sequence>
<dbReference type="InterPro" id="IPR000426">
    <property type="entry name" value="Proteasome_asu_N"/>
</dbReference>
<evidence type="ECO:0000313" key="8">
    <source>
        <dbReference type="Proteomes" id="UP000046395"/>
    </source>
</evidence>
<keyword evidence="4" id="KW-0539">Nucleus</keyword>
<dbReference type="NCBIfam" id="NF003075">
    <property type="entry name" value="PRK03996.1"/>
    <property type="match status" value="1"/>
</dbReference>
<dbReference type="Gene3D" id="3.60.20.10">
    <property type="entry name" value="Glutamine Phosphoribosylpyrophosphate, subunit 1, domain 1"/>
    <property type="match status" value="1"/>
</dbReference>
<dbReference type="Pfam" id="PF10584">
    <property type="entry name" value="Proteasome_A_N"/>
    <property type="match status" value="1"/>
</dbReference>
<keyword evidence="3 5" id="KW-0647">Proteasome</keyword>
<name>A0A5S6QE91_TRIMR</name>
<dbReference type="SMART" id="SM00948">
    <property type="entry name" value="Proteasome_A_N"/>
    <property type="match status" value="1"/>
</dbReference>
<dbReference type="PROSITE" id="PS51475">
    <property type="entry name" value="PROTEASOME_ALPHA_2"/>
    <property type="match status" value="1"/>
</dbReference>
<comment type="subcellular location">
    <subcellularLocation>
        <location evidence="2">Nucleus</location>
    </subcellularLocation>
</comment>
<dbReference type="InterPro" id="IPR023332">
    <property type="entry name" value="Proteasome_alpha-type"/>
</dbReference>
<organism evidence="8 9">
    <name type="scientific">Trichuris muris</name>
    <name type="common">Mouse whipworm</name>
    <dbReference type="NCBI Taxonomy" id="70415"/>
    <lineage>
        <taxon>Eukaryota</taxon>
        <taxon>Metazoa</taxon>
        <taxon>Ecdysozoa</taxon>
        <taxon>Nematoda</taxon>
        <taxon>Enoplea</taxon>
        <taxon>Dorylaimia</taxon>
        <taxon>Trichinellida</taxon>
        <taxon>Trichuridae</taxon>
        <taxon>Trichuris</taxon>
    </lineage>
</organism>
<proteinExistence type="inferred from homology"/>
<keyword evidence="8" id="KW-1185">Reference proteome</keyword>
<evidence type="ECO:0000256" key="2">
    <source>
        <dbReference type="ARBA" id="ARBA00004123"/>
    </source>
</evidence>
<evidence type="ECO:0000256" key="5">
    <source>
        <dbReference type="PROSITE-ProRule" id="PRU00808"/>
    </source>
</evidence>
<feature type="domain" description="Proteasome alpha-type subunits" evidence="7">
    <location>
        <begin position="51"/>
        <end position="73"/>
    </location>
</feature>
<dbReference type="GO" id="GO:0006511">
    <property type="term" value="P:ubiquitin-dependent protein catabolic process"/>
    <property type="evidence" value="ECO:0007669"/>
    <property type="project" value="InterPro"/>
</dbReference>
<dbReference type="AlphaFoldDB" id="A0A5S6QE91"/>
<reference evidence="9" key="1">
    <citation type="submission" date="2019-12" db="UniProtKB">
        <authorList>
            <consortium name="WormBaseParasite"/>
        </authorList>
    </citation>
    <scope>IDENTIFICATION</scope>
</reference>
<accession>A0A5S6QE91</accession>
<dbReference type="Proteomes" id="UP000046395">
    <property type="component" value="Unassembled WGS sequence"/>
</dbReference>
<dbReference type="Pfam" id="PF00227">
    <property type="entry name" value="Proteasome"/>
    <property type="match status" value="1"/>
</dbReference>
<dbReference type="PANTHER" id="PTHR11599">
    <property type="entry name" value="PROTEASOME SUBUNIT ALPHA/BETA"/>
    <property type="match status" value="1"/>
</dbReference>
<dbReference type="GO" id="GO:0019773">
    <property type="term" value="C:proteasome core complex, alpha-subunit complex"/>
    <property type="evidence" value="ECO:0007669"/>
    <property type="project" value="UniProtKB-UniRule"/>
</dbReference>
<comment type="function">
    <text evidence="1">The proteasome is a multicatalytic proteinase complex which is characterized by its ability to cleave peptides with Arg, Phe, Tyr, Leu, and Glu adjacent to the leaving group at neutral or slightly basic pH. The proteasome has an ATP-dependent proteolytic activity.</text>
</comment>
<comment type="similarity">
    <text evidence="5">Belongs to the peptidase T1A family.</text>
</comment>
<protein>
    <submittedName>
        <fullName evidence="9">Proteasome endopeptidase complex</fullName>
    </submittedName>
</protein>
<dbReference type="SUPFAM" id="SSF56235">
    <property type="entry name" value="N-terminal nucleophile aminohydrolases (Ntn hydrolases)"/>
    <property type="match status" value="1"/>
</dbReference>
<evidence type="ECO:0000256" key="3">
    <source>
        <dbReference type="ARBA" id="ARBA00022942"/>
    </source>
</evidence>
<dbReference type="GO" id="GO:0005634">
    <property type="term" value="C:nucleus"/>
    <property type="evidence" value="ECO:0007669"/>
    <property type="project" value="UniProtKB-SubCell"/>
</dbReference>
<evidence type="ECO:0000259" key="7">
    <source>
        <dbReference type="PROSITE" id="PS00388"/>
    </source>
</evidence>
<evidence type="ECO:0000256" key="6">
    <source>
        <dbReference type="SAM" id="MobiDB-lite"/>
    </source>
</evidence>
<dbReference type="PROSITE" id="PS00388">
    <property type="entry name" value="PROTEASOME_ALPHA_1"/>
    <property type="match status" value="1"/>
</dbReference>
<evidence type="ECO:0000256" key="4">
    <source>
        <dbReference type="ARBA" id="ARBA00023242"/>
    </source>
</evidence>